<keyword evidence="2" id="KW-1185">Reference proteome</keyword>
<evidence type="ECO:0000313" key="2">
    <source>
        <dbReference type="Proteomes" id="UP000694888"/>
    </source>
</evidence>
<feature type="region of interest" description="Disordered" evidence="1">
    <location>
        <begin position="66"/>
        <end position="89"/>
    </location>
</feature>
<sequence>MMAAQQGLSQQQLQQLQQQGLASPLQQMMQQQSMVMQQAQQQKLHEQLLHSLNEQLQMNLMHQAQLLKEPGGAGKGGGAKGGGASPSTNQNLQALLLQHQQIMQQIQLVQRQFALASALQPFGMPQGEY</sequence>
<proteinExistence type="predicted"/>
<organism evidence="2 3">
    <name type="scientific">Aplysia californica</name>
    <name type="common">California sea hare</name>
    <dbReference type="NCBI Taxonomy" id="6500"/>
    <lineage>
        <taxon>Eukaryota</taxon>
        <taxon>Metazoa</taxon>
        <taxon>Spiralia</taxon>
        <taxon>Lophotrochozoa</taxon>
        <taxon>Mollusca</taxon>
        <taxon>Gastropoda</taxon>
        <taxon>Heterobranchia</taxon>
        <taxon>Euthyneura</taxon>
        <taxon>Tectipleura</taxon>
        <taxon>Aplysiida</taxon>
        <taxon>Aplysioidea</taxon>
        <taxon>Aplysiidae</taxon>
        <taxon>Aplysia</taxon>
    </lineage>
</organism>
<dbReference type="RefSeq" id="XP_005113607.2">
    <property type="nucleotide sequence ID" value="XM_005113550.2"/>
</dbReference>
<feature type="compositionally biased region" description="Gly residues" evidence="1">
    <location>
        <begin position="71"/>
        <end position="84"/>
    </location>
</feature>
<gene>
    <name evidence="3" type="primary">LOC101849433</name>
</gene>
<protein>
    <submittedName>
        <fullName evidence="3">Forkhead box protein P2</fullName>
    </submittedName>
</protein>
<evidence type="ECO:0000256" key="1">
    <source>
        <dbReference type="SAM" id="MobiDB-lite"/>
    </source>
</evidence>
<evidence type="ECO:0000313" key="3">
    <source>
        <dbReference type="RefSeq" id="XP_005113607.2"/>
    </source>
</evidence>
<reference evidence="3" key="1">
    <citation type="submission" date="2025-08" db="UniProtKB">
        <authorList>
            <consortium name="RefSeq"/>
        </authorList>
    </citation>
    <scope>IDENTIFICATION</scope>
</reference>
<dbReference type="Proteomes" id="UP000694888">
    <property type="component" value="Unplaced"/>
</dbReference>
<accession>A0ABM0KBJ7</accession>
<name>A0ABM0KBJ7_APLCA</name>
<dbReference type="GeneID" id="101849433"/>